<dbReference type="EMBL" id="JH931531">
    <property type="protein sequence ID" value="EKM48025.1"/>
    <property type="molecule type" value="Genomic_DNA"/>
</dbReference>
<dbReference type="InParanoid" id="K5VMV7"/>
<dbReference type="KEGG" id="pco:PHACADRAFT_189277"/>
<dbReference type="SUPFAM" id="SSF53098">
    <property type="entry name" value="Ribonuclease H-like"/>
    <property type="match status" value="1"/>
</dbReference>
<name>K5VMV7_PHACS</name>
<dbReference type="AlphaFoldDB" id="K5VMV7"/>
<keyword evidence="2" id="KW-1185">Reference proteome</keyword>
<protein>
    <recommendedName>
        <fullName evidence="3">hAT-like transposase RNase-H fold domain-containing protein</fullName>
    </recommendedName>
</protein>
<dbReference type="OrthoDB" id="2792146at2759"/>
<gene>
    <name evidence="1" type="ORF">PHACADRAFT_189277</name>
</gene>
<dbReference type="Proteomes" id="UP000008370">
    <property type="component" value="Unassembled WGS sequence"/>
</dbReference>
<sequence>MIQEEDWTRVQLCADILMDANKYQQHFSSDQIPTLHRAIPALENLCARWEKKADDRRYEKFHSALRDGVDKLSKYYWKLDDSRAYILALLLHPYYKSDYIQMKWGGKKEQEEAIKAGNFDAINWQEHAEEIIEKAPL</sequence>
<proteinExistence type="predicted"/>
<organism evidence="1 2">
    <name type="scientific">Phanerochaete carnosa (strain HHB-10118-sp)</name>
    <name type="common">White-rot fungus</name>
    <name type="synonym">Peniophora carnosa</name>
    <dbReference type="NCBI Taxonomy" id="650164"/>
    <lineage>
        <taxon>Eukaryota</taxon>
        <taxon>Fungi</taxon>
        <taxon>Dikarya</taxon>
        <taxon>Basidiomycota</taxon>
        <taxon>Agaricomycotina</taxon>
        <taxon>Agaricomycetes</taxon>
        <taxon>Polyporales</taxon>
        <taxon>Phanerochaetaceae</taxon>
        <taxon>Phanerochaete</taxon>
    </lineage>
</organism>
<dbReference type="GeneID" id="18910550"/>
<dbReference type="InterPro" id="IPR012337">
    <property type="entry name" value="RNaseH-like_sf"/>
</dbReference>
<accession>K5VMV7</accession>
<evidence type="ECO:0000313" key="2">
    <source>
        <dbReference type="Proteomes" id="UP000008370"/>
    </source>
</evidence>
<dbReference type="RefSeq" id="XP_007403423.1">
    <property type="nucleotide sequence ID" value="XM_007403361.1"/>
</dbReference>
<evidence type="ECO:0008006" key="3">
    <source>
        <dbReference type="Google" id="ProtNLM"/>
    </source>
</evidence>
<dbReference type="HOGENOM" id="CLU_104896_1_1_1"/>
<reference evidence="1 2" key="1">
    <citation type="journal article" date="2012" name="BMC Genomics">
        <title>Comparative genomics of the white-rot fungi, Phanerochaete carnosa and P. chrysosporium, to elucidate the genetic basis of the distinct wood types they colonize.</title>
        <authorList>
            <person name="Suzuki H."/>
            <person name="MacDonald J."/>
            <person name="Syed K."/>
            <person name="Salamov A."/>
            <person name="Hori C."/>
            <person name="Aerts A."/>
            <person name="Henrissat B."/>
            <person name="Wiebenga A."/>
            <person name="vanKuyk P.A."/>
            <person name="Barry K."/>
            <person name="Lindquist E."/>
            <person name="LaButti K."/>
            <person name="Lapidus A."/>
            <person name="Lucas S."/>
            <person name="Coutinho P."/>
            <person name="Gong Y."/>
            <person name="Samejima M."/>
            <person name="Mahadevan R."/>
            <person name="Abou-Zaid M."/>
            <person name="de Vries R.P."/>
            <person name="Igarashi K."/>
            <person name="Yadav J.S."/>
            <person name="Grigoriev I.V."/>
            <person name="Master E.R."/>
        </authorList>
    </citation>
    <scope>NUCLEOTIDE SEQUENCE [LARGE SCALE GENOMIC DNA]</scope>
    <source>
        <strain evidence="1 2">HHB-10118-sp</strain>
    </source>
</reference>
<evidence type="ECO:0000313" key="1">
    <source>
        <dbReference type="EMBL" id="EKM48025.1"/>
    </source>
</evidence>